<reference evidence="1 2" key="1">
    <citation type="submission" date="2020-11" db="EMBL/GenBank/DDBJ databases">
        <title>Pseudonocardia abyssalis sp. nov. and Pseudonocardia oceani sp. nov., description and phylogenomic analysis of two novel actinomycetes isolated from the deep Southern Ocean.</title>
        <authorList>
            <person name="Parra J."/>
        </authorList>
    </citation>
    <scope>NUCLEOTIDE SEQUENCE [LARGE SCALE GENOMIC DNA]</scope>
    <source>
        <strain evidence="1 2">KRD-168</strain>
    </source>
</reference>
<dbReference type="EMBL" id="JADQDK010000001">
    <property type="protein sequence ID" value="MBW0133428.1"/>
    <property type="molecule type" value="Genomic_DNA"/>
</dbReference>
<sequence>MTTIGRSATRAAWAGDPVVPGAMIVALVPMGVPHLMGSSAVDPIGAPISDRVAVPGGHTPTVPASTVSATAGAHVPVPLVGRAECRETA</sequence>
<accession>A0ABS6UMF0</accession>
<comment type="caution">
    <text evidence="1">The sequence shown here is derived from an EMBL/GenBank/DDBJ whole genome shotgun (WGS) entry which is preliminary data.</text>
</comment>
<proteinExistence type="predicted"/>
<evidence type="ECO:0000313" key="1">
    <source>
        <dbReference type="EMBL" id="MBW0133428.1"/>
    </source>
</evidence>
<organism evidence="1 2">
    <name type="scientific">Pseudonocardia abyssalis</name>
    <dbReference type="NCBI Taxonomy" id="2792008"/>
    <lineage>
        <taxon>Bacteria</taxon>
        <taxon>Bacillati</taxon>
        <taxon>Actinomycetota</taxon>
        <taxon>Actinomycetes</taxon>
        <taxon>Pseudonocardiales</taxon>
        <taxon>Pseudonocardiaceae</taxon>
        <taxon>Pseudonocardia</taxon>
    </lineage>
</organism>
<dbReference type="Proteomes" id="UP000694287">
    <property type="component" value="Unassembled WGS sequence"/>
</dbReference>
<gene>
    <name evidence="1" type="ORF">I4I81_04040</name>
</gene>
<evidence type="ECO:0000313" key="2">
    <source>
        <dbReference type="Proteomes" id="UP000694287"/>
    </source>
</evidence>
<dbReference type="RefSeq" id="WP_218605917.1">
    <property type="nucleotide sequence ID" value="NZ_JADQDJ010000457.1"/>
</dbReference>
<name>A0ABS6UMF0_9PSEU</name>
<keyword evidence="2" id="KW-1185">Reference proteome</keyword>
<protein>
    <submittedName>
        <fullName evidence="1">Uncharacterized protein</fullName>
    </submittedName>
</protein>